<dbReference type="GO" id="GO:0015627">
    <property type="term" value="C:type II protein secretion system complex"/>
    <property type="evidence" value="ECO:0007669"/>
    <property type="project" value="TreeGrafter"/>
</dbReference>
<dbReference type="PANTHER" id="PTHR30332">
    <property type="entry name" value="PROBABLE GENERAL SECRETION PATHWAY PROTEIN D"/>
    <property type="match status" value="1"/>
</dbReference>
<accession>A0A379U460</accession>
<protein>
    <submittedName>
        <fullName evidence="4">Putative phage secreted protein</fullName>
    </submittedName>
</protein>
<dbReference type="InterPro" id="IPR004846">
    <property type="entry name" value="T2SS/T3SS_dom"/>
</dbReference>
<keyword evidence="2" id="KW-0472">Membrane</keyword>
<feature type="domain" description="Type II/III secretion system secretin-like" evidence="3">
    <location>
        <begin position="299"/>
        <end position="424"/>
    </location>
</feature>
<dbReference type="AlphaFoldDB" id="A0A379U460"/>
<evidence type="ECO:0000256" key="2">
    <source>
        <dbReference type="SAM" id="Phobius"/>
    </source>
</evidence>
<evidence type="ECO:0000313" key="4">
    <source>
        <dbReference type="EMBL" id="SUG57324.1"/>
    </source>
</evidence>
<dbReference type="InterPro" id="IPR050810">
    <property type="entry name" value="Bact_Secretion_Sys_Channel"/>
</dbReference>
<organism evidence="4 5">
    <name type="scientific">Salmonella diarizonae</name>
    <dbReference type="NCBI Taxonomy" id="59204"/>
    <lineage>
        <taxon>Bacteria</taxon>
        <taxon>Pseudomonadati</taxon>
        <taxon>Pseudomonadota</taxon>
        <taxon>Gammaproteobacteria</taxon>
        <taxon>Enterobacterales</taxon>
        <taxon>Enterobacteriaceae</taxon>
        <taxon>Salmonella</taxon>
    </lineage>
</organism>
<keyword evidence="2" id="KW-1133">Transmembrane helix</keyword>
<comment type="similarity">
    <text evidence="1">Belongs to the bacterial secretin family.</text>
</comment>
<dbReference type="GO" id="GO:0009306">
    <property type="term" value="P:protein secretion"/>
    <property type="evidence" value="ECO:0007669"/>
    <property type="project" value="InterPro"/>
</dbReference>
<evidence type="ECO:0000259" key="3">
    <source>
        <dbReference type="Pfam" id="PF00263"/>
    </source>
</evidence>
<feature type="transmembrane region" description="Helical" evidence="2">
    <location>
        <begin position="30"/>
        <end position="48"/>
    </location>
</feature>
<sequence length="451" mass="48833">MCRKCHSKHADRFDGFICPPEFARFRRITLLLYMALMLLMFLFARTASAKGTDFDVKRMPLSDAISLLWGEVLHTPFMLAPELSTDARLVTLHIAPGNDEREFIIRYLDNMHIRVTRKKGVDYIAPYIPKVPQPRIESYVYTPRYRSVAYIAGVLSGSSDNVGGMSGGATGAGVGFSTGGGAPLQGGNGQMSASSGMPASDGHFMSQSGDTFLYRGTASEIAQIRALMPVIDTRPEQVDVTAYVYEVNTDERNGSGLALAAKLLNGHFSISTGTRQGYGNFIRFSSGSLDALYELFRTDNRFSLVTGAHSQVVSGSSAMLAGGASVPTLGSVSYENGTPVQSVEYRNTGVTLQVSPVVTQDLISMNINEQLSDYSETTTGVNNSPTFTNRQITTTVNMKDGDIIVLSGLTQDKNGKQSTGLSFLPKSWSTKSEQKTGMDLLIVLQARKIKG</sequence>
<dbReference type="RefSeq" id="WP_170245756.1">
    <property type="nucleotide sequence ID" value="NZ_DACWWF010000003.1"/>
</dbReference>
<keyword evidence="2" id="KW-0812">Transmembrane</keyword>
<dbReference type="Pfam" id="PF00263">
    <property type="entry name" value="Secretin"/>
    <property type="match status" value="1"/>
</dbReference>
<proteinExistence type="inferred from homology"/>
<dbReference type="EMBL" id="UGXH01000003">
    <property type="protein sequence ID" value="SUG57324.1"/>
    <property type="molecule type" value="Genomic_DNA"/>
</dbReference>
<evidence type="ECO:0000256" key="1">
    <source>
        <dbReference type="RuleBase" id="RU004003"/>
    </source>
</evidence>
<dbReference type="Proteomes" id="UP000254633">
    <property type="component" value="Unassembled WGS sequence"/>
</dbReference>
<evidence type="ECO:0000313" key="5">
    <source>
        <dbReference type="Proteomes" id="UP000254633"/>
    </source>
</evidence>
<gene>
    <name evidence="4" type="ORF">NCTC10060_04538</name>
</gene>
<dbReference type="PANTHER" id="PTHR30332:SF17">
    <property type="entry name" value="TYPE IV PILIATION SYSTEM PROTEIN DR_0774-RELATED"/>
    <property type="match status" value="1"/>
</dbReference>
<reference evidence="4 5" key="1">
    <citation type="submission" date="2018-06" db="EMBL/GenBank/DDBJ databases">
        <authorList>
            <consortium name="Pathogen Informatics"/>
            <person name="Doyle S."/>
        </authorList>
    </citation>
    <scope>NUCLEOTIDE SEQUENCE [LARGE SCALE GENOMIC DNA]</scope>
    <source>
        <strain evidence="4 5">NCTC10060</strain>
    </source>
</reference>
<name>A0A379U460_SALDZ</name>